<feature type="compositionally biased region" description="Polar residues" evidence="1">
    <location>
        <begin position="144"/>
        <end position="163"/>
    </location>
</feature>
<accession>A0A915JS65</accession>
<evidence type="ECO:0000256" key="1">
    <source>
        <dbReference type="SAM" id="MobiDB-lite"/>
    </source>
</evidence>
<feature type="region of interest" description="Disordered" evidence="1">
    <location>
        <begin position="45"/>
        <end position="76"/>
    </location>
</feature>
<dbReference type="WBParaSite" id="nRc.2.0.1.t28919-RA">
    <property type="protein sequence ID" value="nRc.2.0.1.t28919-RA"/>
    <property type="gene ID" value="nRc.2.0.1.g28919"/>
</dbReference>
<sequence>MDGCTIQLGGAPIVHPGGAPIVGLAAFGSQVPAIVIKKKRKKKSKLKIEENEQAVEKSKKDNDNCTTTKESSPEDFSLATESLNDAISIHFSHRSGPPGMVGHIVWSATWYGRPHGTVGHVTTDDEGADLDSSHAYECHEEQSQKQQQAIRTGSASEFQSETSANGNYFPADLDLIQTAGKCAILTGSWPDLSQPQKDSLTSALSPMHSDFYGAYYENRQIAFNSQSNGTLCRAELSS</sequence>
<evidence type="ECO:0000313" key="3">
    <source>
        <dbReference type="Proteomes" id="UP000887565"/>
    </source>
</evidence>
<dbReference type="AlphaFoldDB" id="A0A915JS65"/>
<feature type="transmembrane region" description="Helical" evidence="2">
    <location>
        <begin position="17"/>
        <end position="36"/>
    </location>
</feature>
<keyword evidence="2" id="KW-0472">Membrane</keyword>
<feature type="compositionally biased region" description="Basic and acidic residues" evidence="1">
    <location>
        <begin position="46"/>
        <end position="63"/>
    </location>
</feature>
<name>A0A915JS65_ROMCU</name>
<protein>
    <submittedName>
        <fullName evidence="4">Uncharacterized protein</fullName>
    </submittedName>
</protein>
<keyword evidence="2" id="KW-0812">Transmembrane</keyword>
<feature type="region of interest" description="Disordered" evidence="1">
    <location>
        <begin position="141"/>
        <end position="163"/>
    </location>
</feature>
<dbReference type="Proteomes" id="UP000887565">
    <property type="component" value="Unplaced"/>
</dbReference>
<keyword evidence="3" id="KW-1185">Reference proteome</keyword>
<reference evidence="4" key="1">
    <citation type="submission" date="2022-11" db="UniProtKB">
        <authorList>
            <consortium name="WormBaseParasite"/>
        </authorList>
    </citation>
    <scope>IDENTIFICATION</scope>
</reference>
<keyword evidence="2" id="KW-1133">Transmembrane helix</keyword>
<evidence type="ECO:0000256" key="2">
    <source>
        <dbReference type="SAM" id="Phobius"/>
    </source>
</evidence>
<organism evidence="3 4">
    <name type="scientific">Romanomermis culicivorax</name>
    <name type="common">Nematode worm</name>
    <dbReference type="NCBI Taxonomy" id="13658"/>
    <lineage>
        <taxon>Eukaryota</taxon>
        <taxon>Metazoa</taxon>
        <taxon>Ecdysozoa</taxon>
        <taxon>Nematoda</taxon>
        <taxon>Enoplea</taxon>
        <taxon>Dorylaimia</taxon>
        <taxon>Mermithida</taxon>
        <taxon>Mermithoidea</taxon>
        <taxon>Mermithidae</taxon>
        <taxon>Romanomermis</taxon>
    </lineage>
</organism>
<evidence type="ECO:0000313" key="4">
    <source>
        <dbReference type="WBParaSite" id="nRc.2.0.1.t28919-RA"/>
    </source>
</evidence>
<proteinExistence type="predicted"/>